<dbReference type="SMART" id="SM00490">
    <property type="entry name" value="HELICc"/>
    <property type="match status" value="1"/>
</dbReference>
<accession>A0A7X0VF02</accession>
<evidence type="ECO:0000256" key="1">
    <source>
        <dbReference type="ARBA" id="ARBA00022741"/>
    </source>
</evidence>
<feature type="domain" description="Helicase C-terminal" evidence="4">
    <location>
        <begin position="161"/>
        <end position="321"/>
    </location>
</feature>
<dbReference type="GO" id="GO:0005524">
    <property type="term" value="F:ATP binding"/>
    <property type="evidence" value="ECO:0007669"/>
    <property type="project" value="UniProtKB-KW"/>
</dbReference>
<gene>
    <name evidence="5" type="ORF">H7C19_12625</name>
</gene>
<dbReference type="EMBL" id="JACJVP010000021">
    <property type="protein sequence ID" value="MBB6671527.1"/>
    <property type="molecule type" value="Genomic_DNA"/>
</dbReference>
<evidence type="ECO:0000313" key="5">
    <source>
        <dbReference type="EMBL" id="MBB6671527.1"/>
    </source>
</evidence>
<comment type="caution">
    <text evidence="5">The sequence shown here is derived from an EMBL/GenBank/DDBJ whole genome shotgun (WGS) entry which is preliminary data.</text>
</comment>
<organism evidence="5 6">
    <name type="scientific">Cohnella nanjingensis</name>
    <dbReference type="NCBI Taxonomy" id="1387779"/>
    <lineage>
        <taxon>Bacteria</taxon>
        <taxon>Bacillati</taxon>
        <taxon>Bacillota</taxon>
        <taxon>Bacilli</taxon>
        <taxon>Bacillales</taxon>
        <taxon>Paenibacillaceae</taxon>
        <taxon>Cohnella</taxon>
    </lineage>
</organism>
<dbReference type="InterPro" id="IPR001650">
    <property type="entry name" value="Helicase_C-like"/>
</dbReference>
<evidence type="ECO:0000259" key="4">
    <source>
        <dbReference type="PROSITE" id="PS51194"/>
    </source>
</evidence>
<dbReference type="Gene3D" id="3.40.50.300">
    <property type="entry name" value="P-loop containing nucleotide triphosphate hydrolases"/>
    <property type="match status" value="1"/>
</dbReference>
<dbReference type="GO" id="GO:0006270">
    <property type="term" value="P:DNA replication initiation"/>
    <property type="evidence" value="ECO:0007669"/>
    <property type="project" value="TreeGrafter"/>
</dbReference>
<sequence length="321" mass="34951">KQRGDLQLAALLGAARLSAAIAPAAARGQGLRCRRCGSGGCSEDRWQQTALTLATTHQLMRFQEAFDLVLIDELDAFPYHNDPMLHHAAAAARKPDGATVLLSATPPAHLRRATRRGRLPHAKVPVRYHRHPLPVPRPIRMPPLHRLLGAPGGKAKLPASLLQAVGGSVTRGAQVFVFVPFIRQIEPLVRRLRLQAAAWSIPAEAIDGTSSKDDERRDKVVAFRDRQLRVLVTTTILERGVTVPRSDVFILDAHQSMFDEAALVQMAGRAGRSADDPAGRVYFCSAYHSSSQRGAIGQIRMMNRLAKTGGYLIGAEAEGRS</sequence>
<keyword evidence="6" id="KW-1185">Reference proteome</keyword>
<protein>
    <recommendedName>
        <fullName evidence="4">Helicase C-terminal domain-containing protein</fullName>
    </recommendedName>
</protein>
<name>A0A7X0VF02_9BACL</name>
<proteinExistence type="predicted"/>
<dbReference type="Pfam" id="PF00271">
    <property type="entry name" value="Helicase_C"/>
    <property type="match status" value="1"/>
</dbReference>
<dbReference type="PANTHER" id="PTHR30580:SF1">
    <property type="entry name" value="COMF OPERON PROTEIN 1"/>
    <property type="match status" value="1"/>
</dbReference>
<dbReference type="AlphaFoldDB" id="A0A7X0VF02"/>
<dbReference type="GO" id="GO:0006310">
    <property type="term" value="P:DNA recombination"/>
    <property type="evidence" value="ECO:0007669"/>
    <property type="project" value="TreeGrafter"/>
</dbReference>
<dbReference type="PANTHER" id="PTHR30580">
    <property type="entry name" value="PRIMOSOMAL PROTEIN N"/>
    <property type="match status" value="1"/>
</dbReference>
<keyword evidence="2" id="KW-0067">ATP-binding</keyword>
<keyword evidence="3" id="KW-0238">DNA-binding</keyword>
<dbReference type="RefSeq" id="WP_281384854.1">
    <property type="nucleotide sequence ID" value="NZ_JACJVP010000021.1"/>
</dbReference>
<dbReference type="SUPFAM" id="SSF52540">
    <property type="entry name" value="P-loop containing nucleoside triphosphate hydrolases"/>
    <property type="match status" value="1"/>
</dbReference>
<evidence type="ECO:0000313" key="6">
    <source>
        <dbReference type="Proteomes" id="UP000547209"/>
    </source>
</evidence>
<dbReference type="GO" id="GO:0006302">
    <property type="term" value="P:double-strand break repair"/>
    <property type="evidence" value="ECO:0007669"/>
    <property type="project" value="TreeGrafter"/>
</dbReference>
<evidence type="ECO:0000256" key="2">
    <source>
        <dbReference type="ARBA" id="ARBA00022840"/>
    </source>
</evidence>
<keyword evidence="1" id="KW-0547">Nucleotide-binding</keyword>
<dbReference type="GO" id="GO:0043138">
    <property type="term" value="F:3'-5' DNA helicase activity"/>
    <property type="evidence" value="ECO:0007669"/>
    <property type="project" value="TreeGrafter"/>
</dbReference>
<feature type="non-terminal residue" evidence="5">
    <location>
        <position position="1"/>
    </location>
</feature>
<dbReference type="GO" id="GO:0003677">
    <property type="term" value="F:DNA binding"/>
    <property type="evidence" value="ECO:0007669"/>
    <property type="project" value="UniProtKB-KW"/>
</dbReference>
<dbReference type="PROSITE" id="PS51194">
    <property type="entry name" value="HELICASE_CTER"/>
    <property type="match status" value="1"/>
</dbReference>
<evidence type="ECO:0000256" key="3">
    <source>
        <dbReference type="ARBA" id="ARBA00023125"/>
    </source>
</evidence>
<dbReference type="Proteomes" id="UP000547209">
    <property type="component" value="Unassembled WGS sequence"/>
</dbReference>
<reference evidence="5 6" key="1">
    <citation type="submission" date="2020-08" db="EMBL/GenBank/DDBJ databases">
        <title>Cohnella phylogeny.</title>
        <authorList>
            <person name="Dunlap C."/>
        </authorList>
    </citation>
    <scope>NUCLEOTIDE SEQUENCE [LARGE SCALE GENOMIC DNA]</scope>
    <source>
        <strain evidence="5 6">DSM 28246</strain>
    </source>
</reference>
<dbReference type="InterPro" id="IPR027417">
    <property type="entry name" value="P-loop_NTPase"/>
</dbReference>